<sequence length="347" mass="40174">MTKLTRRFSTNIHHILCAWLMSALCIFSGLASAAQSTFDVEAVKAKYSIRDYVYTPLPERGYNYFKIAENAYFVHDDFENMVFFVTDDGVVVYDAKPDVTPYLLEVVKEVTDKPITHVIYSHHHRDHAEGMYLFPESAIKISNDETARFLKRANDPKRPMPDIVWKDSYVLETGGLRLEFNDLPENWHSQSDSIGYAPQQKILLATDTFHPDAAPWIHFGEATNPMFAFQLPQILLDTYDFNFMVTGHERIVATRAHLELYNELVQDMKNIVFEVAQSPAFHALMKETESRYADGAKHWEYKEMITNGAKMSAAKFIDRWAGRVRNVNLNMEENFQMMFMQLMILNP</sequence>
<dbReference type="Gene3D" id="3.60.15.10">
    <property type="entry name" value="Ribonuclease Z/Hydroxyacylglutathione hydrolase-like"/>
    <property type="match status" value="1"/>
</dbReference>
<evidence type="ECO:0000313" key="4">
    <source>
        <dbReference type="Proteomes" id="UP001431192"/>
    </source>
</evidence>
<reference evidence="3" key="1">
    <citation type="submission" date="2022-09" db="EMBL/GenBank/DDBJ databases">
        <title>Shewanella sp. KJ10-1 sp.nov, isolated from marine algae.</title>
        <authorList>
            <person name="Butt M."/>
            <person name="Lee J.K."/>
            <person name="Kim J.M."/>
            <person name="Choi D.G."/>
        </authorList>
    </citation>
    <scope>NUCLEOTIDE SEQUENCE</scope>
    <source>
        <strain evidence="3">KJ10-1</strain>
    </source>
</reference>
<dbReference type="EMBL" id="JAODOQ010000001">
    <property type="protein sequence ID" value="MCT8988444.1"/>
    <property type="molecule type" value="Genomic_DNA"/>
</dbReference>
<dbReference type="PANTHER" id="PTHR42951">
    <property type="entry name" value="METALLO-BETA-LACTAMASE DOMAIN-CONTAINING"/>
    <property type="match status" value="1"/>
</dbReference>
<dbReference type="InterPro" id="IPR001279">
    <property type="entry name" value="Metallo-B-lactamas"/>
</dbReference>
<protein>
    <submittedName>
        <fullName evidence="3">MBL fold metallo-hydrolase</fullName>
    </submittedName>
</protein>
<feature type="domain" description="Metallo-beta-lactamase" evidence="2">
    <location>
        <begin position="78"/>
        <end position="248"/>
    </location>
</feature>
<feature type="signal peptide" evidence="1">
    <location>
        <begin position="1"/>
        <end position="33"/>
    </location>
</feature>
<dbReference type="Proteomes" id="UP001431192">
    <property type="component" value="Unassembled WGS sequence"/>
</dbReference>
<dbReference type="InterPro" id="IPR036866">
    <property type="entry name" value="RibonucZ/Hydroxyglut_hydro"/>
</dbReference>
<gene>
    <name evidence="3" type="ORF">N4T56_20840</name>
</gene>
<evidence type="ECO:0000313" key="3">
    <source>
        <dbReference type="EMBL" id="MCT8988444.1"/>
    </source>
</evidence>
<accession>A0ABT2P8M3</accession>
<feature type="chain" id="PRO_5047018763" evidence="1">
    <location>
        <begin position="34"/>
        <end position="347"/>
    </location>
</feature>
<comment type="caution">
    <text evidence="3">The sequence shown here is derived from an EMBL/GenBank/DDBJ whole genome shotgun (WGS) entry which is preliminary data.</text>
</comment>
<dbReference type="Pfam" id="PF00753">
    <property type="entry name" value="Lactamase_B"/>
    <property type="match status" value="1"/>
</dbReference>
<evidence type="ECO:0000256" key="1">
    <source>
        <dbReference type="SAM" id="SignalP"/>
    </source>
</evidence>
<dbReference type="SUPFAM" id="SSF56281">
    <property type="entry name" value="Metallo-hydrolase/oxidoreductase"/>
    <property type="match status" value="1"/>
</dbReference>
<dbReference type="PANTHER" id="PTHR42951:SF20">
    <property type="entry name" value="BETA LACTAMASE"/>
    <property type="match status" value="1"/>
</dbReference>
<keyword evidence="4" id="KW-1185">Reference proteome</keyword>
<dbReference type="RefSeq" id="WP_261734535.1">
    <property type="nucleotide sequence ID" value="NZ_JAODOQ010000001.1"/>
</dbReference>
<organism evidence="3 4">
    <name type="scientific">Shewanella phaeophyticola</name>
    <dbReference type="NCBI Taxonomy" id="2978345"/>
    <lineage>
        <taxon>Bacteria</taxon>
        <taxon>Pseudomonadati</taxon>
        <taxon>Pseudomonadota</taxon>
        <taxon>Gammaproteobacteria</taxon>
        <taxon>Alteromonadales</taxon>
        <taxon>Shewanellaceae</taxon>
        <taxon>Shewanella</taxon>
    </lineage>
</organism>
<name>A0ABT2P8M3_9GAMM</name>
<dbReference type="SMART" id="SM00849">
    <property type="entry name" value="Lactamase_B"/>
    <property type="match status" value="1"/>
</dbReference>
<keyword evidence="1" id="KW-0732">Signal</keyword>
<proteinExistence type="predicted"/>
<evidence type="ECO:0000259" key="2">
    <source>
        <dbReference type="SMART" id="SM00849"/>
    </source>
</evidence>
<dbReference type="InterPro" id="IPR050855">
    <property type="entry name" value="NDM-1-like"/>
</dbReference>